<dbReference type="Proteomes" id="UP001174936">
    <property type="component" value="Unassembled WGS sequence"/>
</dbReference>
<protein>
    <recommendedName>
        <fullName evidence="4">Secreted protein</fullName>
    </recommendedName>
</protein>
<feature type="chain" id="PRO_5041222788" description="Secreted protein" evidence="1">
    <location>
        <begin position="18"/>
        <end position="78"/>
    </location>
</feature>
<proteinExistence type="predicted"/>
<feature type="signal peptide" evidence="1">
    <location>
        <begin position="1"/>
        <end position="17"/>
    </location>
</feature>
<reference evidence="2" key="1">
    <citation type="submission" date="2023-06" db="EMBL/GenBank/DDBJ databases">
        <title>Genome-scale phylogeny and comparative genomics of the fungal order Sordariales.</title>
        <authorList>
            <consortium name="Lawrence Berkeley National Laboratory"/>
            <person name="Hensen N."/>
            <person name="Bonometti L."/>
            <person name="Westerberg I."/>
            <person name="Brannstrom I.O."/>
            <person name="Guillou S."/>
            <person name="Cros-Aarteil S."/>
            <person name="Calhoun S."/>
            <person name="Haridas S."/>
            <person name="Kuo A."/>
            <person name="Mondo S."/>
            <person name="Pangilinan J."/>
            <person name="Riley R."/>
            <person name="Labutti K."/>
            <person name="Andreopoulos B."/>
            <person name="Lipzen A."/>
            <person name="Chen C."/>
            <person name="Yanf M."/>
            <person name="Daum C."/>
            <person name="Ng V."/>
            <person name="Clum A."/>
            <person name="Steindorff A."/>
            <person name="Ohm R."/>
            <person name="Martin F."/>
            <person name="Silar P."/>
            <person name="Natvig D."/>
            <person name="Lalanne C."/>
            <person name="Gautier V."/>
            <person name="Ament-Velasquez S.L."/>
            <person name="Kruys A."/>
            <person name="Hutchinson M.I."/>
            <person name="Powell A.J."/>
            <person name="Barry K."/>
            <person name="Miller A.N."/>
            <person name="Grigoriev I.V."/>
            <person name="Debuchy R."/>
            <person name="Gladieux P."/>
            <person name="Thoren M.H."/>
            <person name="Johannesson H."/>
        </authorList>
    </citation>
    <scope>NUCLEOTIDE SEQUENCE</scope>
    <source>
        <strain evidence="2">SMH2532-1</strain>
    </source>
</reference>
<sequence length="78" mass="8253">MTKSIFLLAAALAVTWASTSAPPSSSATQVVEEPPQYTGPCSNKECGASLKPCRNGLTCVPYPYFPPGPRYGCTCSYM</sequence>
<accession>A0AA39YUN4</accession>
<keyword evidence="1" id="KW-0732">Signal</keyword>
<dbReference type="AlphaFoldDB" id="A0AA39YUN4"/>
<dbReference type="EMBL" id="JAULSV010000001">
    <property type="protein sequence ID" value="KAK0657795.1"/>
    <property type="molecule type" value="Genomic_DNA"/>
</dbReference>
<evidence type="ECO:0008006" key="4">
    <source>
        <dbReference type="Google" id="ProtNLM"/>
    </source>
</evidence>
<evidence type="ECO:0000313" key="2">
    <source>
        <dbReference type="EMBL" id="KAK0657795.1"/>
    </source>
</evidence>
<evidence type="ECO:0000313" key="3">
    <source>
        <dbReference type="Proteomes" id="UP001174936"/>
    </source>
</evidence>
<name>A0AA39YUN4_9PEZI</name>
<comment type="caution">
    <text evidence="2">The sequence shown here is derived from an EMBL/GenBank/DDBJ whole genome shotgun (WGS) entry which is preliminary data.</text>
</comment>
<gene>
    <name evidence="2" type="ORF">B0T16DRAFT_402560</name>
</gene>
<organism evidence="2 3">
    <name type="scientific">Cercophora newfieldiana</name>
    <dbReference type="NCBI Taxonomy" id="92897"/>
    <lineage>
        <taxon>Eukaryota</taxon>
        <taxon>Fungi</taxon>
        <taxon>Dikarya</taxon>
        <taxon>Ascomycota</taxon>
        <taxon>Pezizomycotina</taxon>
        <taxon>Sordariomycetes</taxon>
        <taxon>Sordariomycetidae</taxon>
        <taxon>Sordariales</taxon>
        <taxon>Lasiosphaeriaceae</taxon>
        <taxon>Cercophora</taxon>
    </lineage>
</organism>
<keyword evidence="3" id="KW-1185">Reference proteome</keyword>
<evidence type="ECO:0000256" key="1">
    <source>
        <dbReference type="SAM" id="SignalP"/>
    </source>
</evidence>